<dbReference type="Proteomes" id="UP000266723">
    <property type="component" value="Unassembled WGS sequence"/>
</dbReference>
<evidence type="ECO:0000313" key="4">
    <source>
        <dbReference type="Proteomes" id="UP000266723"/>
    </source>
</evidence>
<gene>
    <name evidence="3" type="ORF">DY000_02021548</name>
    <name evidence="2" type="ORF">F2Q70_00011824</name>
</gene>
<name>A0A3N6S111_BRACR</name>
<accession>A0A3N6S111</accession>
<evidence type="ECO:0000313" key="3">
    <source>
        <dbReference type="EMBL" id="KAF3590440.1"/>
    </source>
</evidence>
<protein>
    <submittedName>
        <fullName evidence="2">Uncharacterized protein</fullName>
    </submittedName>
</protein>
<dbReference type="EMBL" id="QGKY02000089">
    <property type="protein sequence ID" value="KAF2610850.1"/>
    <property type="molecule type" value="Genomic_DNA"/>
</dbReference>
<reference evidence="2" key="1">
    <citation type="submission" date="2019-12" db="EMBL/GenBank/DDBJ databases">
        <title>Genome sequencing and annotation of Brassica cretica.</title>
        <authorList>
            <person name="Studholme D.J."/>
            <person name="Sarris P.F."/>
        </authorList>
    </citation>
    <scope>NUCLEOTIDE SEQUENCE</scope>
    <source>
        <strain evidence="2">PFS-102/07</strain>
        <tissue evidence="2">Leaf</tissue>
    </source>
</reference>
<sequence length="124" mass="14373">MTYDEFVARHPYPPKPLHVNIDQRSDQVIDRHRDSTGNRQLTSVIDRRAPLCYRVQLPKIDIARLNALKNPSQPSETPIDNISEQYEGAVEPMQVDQPTMGRTLRKRKENVPKHLKRGAHDKEI</sequence>
<evidence type="ECO:0000256" key="1">
    <source>
        <dbReference type="SAM" id="MobiDB-lite"/>
    </source>
</evidence>
<keyword evidence="4" id="KW-1185">Reference proteome</keyword>
<dbReference type="AlphaFoldDB" id="A0A3N6S111"/>
<comment type="caution">
    <text evidence="2">The sequence shown here is derived from an EMBL/GenBank/DDBJ whole genome shotgun (WGS) entry which is preliminary data.</text>
</comment>
<reference evidence="3 4" key="3">
    <citation type="journal article" date="2020" name="BMC Genomics">
        <title>Intraspecific diversification of the crop wild relative Brassica cretica Lam. using demographic model selection.</title>
        <authorList>
            <person name="Kioukis A."/>
            <person name="Michalopoulou V.A."/>
            <person name="Briers L."/>
            <person name="Pirintsos S."/>
            <person name="Studholme D.J."/>
            <person name="Pavlidis P."/>
            <person name="Sarris P.F."/>
        </authorList>
    </citation>
    <scope>NUCLEOTIDE SEQUENCE [LARGE SCALE GENOMIC DNA]</scope>
    <source>
        <strain evidence="4">cv. PFS-1207/04</strain>
        <strain evidence="3">PFS-1207/04</strain>
    </source>
</reference>
<feature type="region of interest" description="Disordered" evidence="1">
    <location>
        <begin position="91"/>
        <end position="124"/>
    </location>
</feature>
<organism evidence="2">
    <name type="scientific">Brassica cretica</name>
    <name type="common">Mustard</name>
    <dbReference type="NCBI Taxonomy" id="69181"/>
    <lineage>
        <taxon>Eukaryota</taxon>
        <taxon>Viridiplantae</taxon>
        <taxon>Streptophyta</taxon>
        <taxon>Embryophyta</taxon>
        <taxon>Tracheophyta</taxon>
        <taxon>Spermatophyta</taxon>
        <taxon>Magnoliopsida</taxon>
        <taxon>eudicotyledons</taxon>
        <taxon>Gunneridae</taxon>
        <taxon>Pentapetalae</taxon>
        <taxon>rosids</taxon>
        <taxon>malvids</taxon>
        <taxon>Brassicales</taxon>
        <taxon>Brassicaceae</taxon>
        <taxon>Brassiceae</taxon>
        <taxon>Brassica</taxon>
    </lineage>
</organism>
<proteinExistence type="predicted"/>
<dbReference type="EMBL" id="QGKV02000299">
    <property type="protein sequence ID" value="KAF3590440.1"/>
    <property type="molecule type" value="Genomic_DNA"/>
</dbReference>
<reference evidence="3" key="2">
    <citation type="submission" date="2019-12" db="EMBL/GenBank/DDBJ databases">
        <authorList>
            <person name="Studholme D.J."/>
            <person name="Sarris P."/>
        </authorList>
    </citation>
    <scope>NUCLEOTIDE SEQUENCE</scope>
    <source>
        <strain evidence="3">PFS-1207/04</strain>
        <tissue evidence="3">Leaf</tissue>
    </source>
</reference>
<evidence type="ECO:0000313" key="2">
    <source>
        <dbReference type="EMBL" id="KAF2610850.1"/>
    </source>
</evidence>
<feature type="compositionally biased region" description="Basic residues" evidence="1">
    <location>
        <begin position="103"/>
        <end position="117"/>
    </location>
</feature>